<accession>A0ABW5QBG0</accession>
<dbReference type="InterPro" id="IPR036291">
    <property type="entry name" value="NAD(P)-bd_dom_sf"/>
</dbReference>
<dbReference type="Gene3D" id="3.40.50.720">
    <property type="entry name" value="NAD(P)-binding Rossmann-like Domain"/>
    <property type="match status" value="1"/>
</dbReference>
<dbReference type="Proteomes" id="UP001597452">
    <property type="component" value="Unassembled WGS sequence"/>
</dbReference>
<dbReference type="InterPro" id="IPR010099">
    <property type="entry name" value="SDR39U1"/>
</dbReference>
<reference evidence="5" key="1">
    <citation type="journal article" date="2019" name="Int. J. Syst. Evol. Microbiol.">
        <title>The Global Catalogue of Microorganisms (GCM) 10K type strain sequencing project: providing services to taxonomists for standard genome sequencing and annotation.</title>
        <authorList>
            <consortium name="The Broad Institute Genomics Platform"/>
            <consortium name="The Broad Institute Genome Sequencing Center for Infectious Disease"/>
            <person name="Wu L."/>
            <person name="Ma J."/>
        </authorList>
    </citation>
    <scope>NUCLEOTIDE SEQUENCE [LARGE SCALE GENOMIC DNA]</scope>
    <source>
        <strain evidence="5">TISTR 1571</strain>
    </source>
</reference>
<dbReference type="EMBL" id="JBHUMZ010000022">
    <property type="protein sequence ID" value="MFD2639247.1"/>
    <property type="molecule type" value="Genomic_DNA"/>
</dbReference>
<feature type="domain" description="NAD-dependent epimerase/dehydratase" evidence="2">
    <location>
        <begin position="4"/>
        <end position="219"/>
    </location>
</feature>
<organism evidence="4 5">
    <name type="scientific">Piscibacillus salipiscarius</name>
    <dbReference type="NCBI Taxonomy" id="299480"/>
    <lineage>
        <taxon>Bacteria</taxon>
        <taxon>Bacillati</taxon>
        <taxon>Bacillota</taxon>
        <taxon>Bacilli</taxon>
        <taxon>Bacillales</taxon>
        <taxon>Bacillaceae</taxon>
        <taxon>Piscibacillus</taxon>
    </lineage>
</organism>
<dbReference type="InterPro" id="IPR013549">
    <property type="entry name" value="DUF1731"/>
</dbReference>
<feature type="domain" description="DUF1731" evidence="3">
    <location>
        <begin position="253"/>
        <end position="299"/>
    </location>
</feature>
<dbReference type="RefSeq" id="WP_377329087.1">
    <property type="nucleotide sequence ID" value="NZ_JBHUMZ010000022.1"/>
</dbReference>
<evidence type="ECO:0000256" key="1">
    <source>
        <dbReference type="ARBA" id="ARBA00009353"/>
    </source>
</evidence>
<protein>
    <submittedName>
        <fullName evidence="4">TIGR01777 family oxidoreductase</fullName>
    </submittedName>
</protein>
<dbReference type="InterPro" id="IPR001509">
    <property type="entry name" value="Epimerase_deHydtase"/>
</dbReference>
<evidence type="ECO:0000259" key="3">
    <source>
        <dbReference type="Pfam" id="PF08338"/>
    </source>
</evidence>
<dbReference type="NCBIfam" id="TIGR01777">
    <property type="entry name" value="yfcH"/>
    <property type="match status" value="1"/>
</dbReference>
<name>A0ABW5QBG0_9BACI</name>
<evidence type="ECO:0000259" key="2">
    <source>
        <dbReference type="Pfam" id="PF01370"/>
    </source>
</evidence>
<comment type="similarity">
    <text evidence="1">Belongs to the NAD(P)-dependent epimerase/dehydratase family. SDR39U1 subfamily.</text>
</comment>
<dbReference type="CDD" id="cd05242">
    <property type="entry name" value="SDR_a8"/>
    <property type="match status" value="1"/>
</dbReference>
<gene>
    <name evidence="4" type="ORF">ACFSW4_10250</name>
</gene>
<evidence type="ECO:0000313" key="4">
    <source>
        <dbReference type="EMBL" id="MFD2639247.1"/>
    </source>
</evidence>
<dbReference type="PANTHER" id="PTHR11092:SF0">
    <property type="entry name" value="EPIMERASE FAMILY PROTEIN SDR39U1"/>
    <property type="match status" value="1"/>
</dbReference>
<evidence type="ECO:0000313" key="5">
    <source>
        <dbReference type="Proteomes" id="UP001597452"/>
    </source>
</evidence>
<dbReference type="PANTHER" id="PTHR11092">
    <property type="entry name" value="SUGAR NUCLEOTIDE EPIMERASE RELATED"/>
    <property type="match status" value="1"/>
</dbReference>
<dbReference type="Pfam" id="PF08338">
    <property type="entry name" value="DUF1731"/>
    <property type="match status" value="1"/>
</dbReference>
<comment type="caution">
    <text evidence="4">The sequence shown here is derived from an EMBL/GenBank/DDBJ whole genome shotgun (WGS) entry which is preliminary data.</text>
</comment>
<dbReference type="Pfam" id="PF01370">
    <property type="entry name" value="Epimerase"/>
    <property type="match status" value="1"/>
</dbReference>
<sequence>MRFLIAGGTGFIGSRLTDYFQKQGHEIFILTRNPQKHPYKERVSYIEWLDPHSQPETELENIDVCINLAGTSLNSGRWTDQRKQQILESRMITTREFIRIMNALTEKPNVFINASAIGYYGTSKETTFTEETMVSGHDFLAEVCSVWEQEAREAEDIGVRTVFTRFGIILDQNEGALPQMVMPYKLMIGGPLGDGQQWMSWIHIDDVIQAIDHIINHDELSGPVNLTAPTPQRNQDFGKTLSEVLGKPHWLPAPSIALRTILGEMSILVLKGQYVYPEKLEATDYQFKYPTLKEALENIYSKN</sequence>
<keyword evidence="5" id="KW-1185">Reference proteome</keyword>
<proteinExistence type="inferred from homology"/>
<dbReference type="SUPFAM" id="SSF51735">
    <property type="entry name" value="NAD(P)-binding Rossmann-fold domains"/>
    <property type="match status" value="1"/>
</dbReference>